<evidence type="ECO:0000313" key="4">
    <source>
        <dbReference type="EMBL" id="SHG26397.1"/>
    </source>
</evidence>
<evidence type="ECO:0000256" key="1">
    <source>
        <dbReference type="SAM" id="Phobius"/>
    </source>
</evidence>
<evidence type="ECO:0000259" key="3">
    <source>
        <dbReference type="Pfam" id="PF16344"/>
    </source>
</evidence>
<protein>
    <submittedName>
        <fullName evidence="4">FecR family protein</fullName>
    </submittedName>
</protein>
<keyword evidence="1" id="KW-0472">Membrane</keyword>
<evidence type="ECO:0000313" key="5">
    <source>
        <dbReference type="Proteomes" id="UP000183945"/>
    </source>
</evidence>
<dbReference type="RefSeq" id="WP_072880013.1">
    <property type="nucleotide sequence ID" value="NZ_FQVT01000007.1"/>
</dbReference>
<dbReference type="Pfam" id="PF04773">
    <property type="entry name" value="FecR"/>
    <property type="match status" value="1"/>
</dbReference>
<gene>
    <name evidence="4" type="ORF">SAMN05444483_107106</name>
</gene>
<dbReference type="OrthoDB" id="651134at2"/>
<dbReference type="Gene3D" id="3.55.50.30">
    <property type="match status" value="1"/>
</dbReference>
<dbReference type="AlphaFoldDB" id="A0A1M5IDT4"/>
<reference evidence="5" key="1">
    <citation type="submission" date="2016-11" db="EMBL/GenBank/DDBJ databases">
        <authorList>
            <person name="Varghese N."/>
            <person name="Submissions S."/>
        </authorList>
    </citation>
    <scope>NUCLEOTIDE SEQUENCE [LARGE SCALE GENOMIC DNA]</scope>
    <source>
        <strain evidence="5">DSM 24579</strain>
    </source>
</reference>
<dbReference type="PANTHER" id="PTHR30273:SF2">
    <property type="entry name" value="PROTEIN FECR"/>
    <property type="match status" value="1"/>
</dbReference>
<sequence>MSQKEYIRGLLLKFSRNRCSRKEIEELLRYFRKNPEVQVLPEVQEVLENQDYGSSTYPEKRDRLYRKLEKKIENDKLQQLDAGHKKRKIWYAAVAAVFVVILGGSLYFGLMKNELQLNKTPIAVENEIILEREDGKMEVISENGQLQLTNKKGELVGGQKGNQLVYQKRKNTSEEIVFNTLRIPYGKRFEIQLSDGSRVFMNSGSSLKYPVNFPKNDKRQVFLTGEAFFKVAKDNERPFVVEAQNLKVGVLGTEFNVSAYPEDTTTNVVLVEGSVALGIKEGQEETTILKPGQLGAANRSNNNLKISEVETDIYTSWMQGALVFRNISFENILKKMERHYNVKIINKDIALAREKFNASFGKEPLDNILKYFKEIYGLNYTHKSKNVIIINPKNEKNDEMKLQ</sequence>
<dbReference type="PANTHER" id="PTHR30273">
    <property type="entry name" value="PERIPLASMIC SIGNAL SENSOR AND SIGMA FACTOR ACTIVATOR FECR-RELATED"/>
    <property type="match status" value="1"/>
</dbReference>
<feature type="transmembrane region" description="Helical" evidence="1">
    <location>
        <begin position="89"/>
        <end position="110"/>
    </location>
</feature>
<dbReference type="EMBL" id="FQVT01000007">
    <property type="protein sequence ID" value="SHG26397.1"/>
    <property type="molecule type" value="Genomic_DNA"/>
</dbReference>
<dbReference type="Pfam" id="PF16344">
    <property type="entry name" value="FecR_C"/>
    <property type="match status" value="1"/>
</dbReference>
<dbReference type="Proteomes" id="UP000183945">
    <property type="component" value="Unassembled WGS sequence"/>
</dbReference>
<accession>A0A1M5IDT4</accession>
<feature type="domain" description="FecR protein" evidence="2">
    <location>
        <begin position="180"/>
        <end position="275"/>
    </location>
</feature>
<name>A0A1M5IDT4_SALEC</name>
<dbReference type="FunFam" id="2.60.120.1440:FF:000001">
    <property type="entry name" value="Putative anti-sigma factor"/>
    <property type="match status" value="1"/>
</dbReference>
<dbReference type="InterPro" id="IPR012373">
    <property type="entry name" value="Ferrdict_sens_TM"/>
</dbReference>
<dbReference type="Gene3D" id="2.60.120.1440">
    <property type="match status" value="1"/>
</dbReference>
<evidence type="ECO:0000259" key="2">
    <source>
        <dbReference type="Pfam" id="PF04773"/>
    </source>
</evidence>
<dbReference type="GO" id="GO:0016989">
    <property type="term" value="F:sigma factor antagonist activity"/>
    <property type="evidence" value="ECO:0007669"/>
    <property type="project" value="TreeGrafter"/>
</dbReference>
<organism evidence="4 5">
    <name type="scientific">Salegentibacter echinorum</name>
    <dbReference type="NCBI Taxonomy" id="1073325"/>
    <lineage>
        <taxon>Bacteria</taxon>
        <taxon>Pseudomonadati</taxon>
        <taxon>Bacteroidota</taxon>
        <taxon>Flavobacteriia</taxon>
        <taxon>Flavobacteriales</taxon>
        <taxon>Flavobacteriaceae</taxon>
        <taxon>Salegentibacter</taxon>
    </lineage>
</organism>
<dbReference type="STRING" id="1073325.SAMN05444483_107106"/>
<dbReference type="InterPro" id="IPR006860">
    <property type="entry name" value="FecR"/>
</dbReference>
<dbReference type="InterPro" id="IPR032508">
    <property type="entry name" value="FecR_C"/>
</dbReference>
<keyword evidence="1" id="KW-1133">Transmembrane helix</keyword>
<keyword evidence="5" id="KW-1185">Reference proteome</keyword>
<proteinExistence type="predicted"/>
<feature type="domain" description="Protein FecR C-terminal" evidence="3">
    <location>
        <begin position="322"/>
        <end position="389"/>
    </location>
</feature>
<keyword evidence="1" id="KW-0812">Transmembrane</keyword>